<evidence type="ECO:0000313" key="4">
    <source>
        <dbReference type="Proteomes" id="UP000517694"/>
    </source>
</evidence>
<proteinExistence type="predicted"/>
<evidence type="ECO:0000256" key="1">
    <source>
        <dbReference type="SAM" id="MobiDB-lite"/>
    </source>
</evidence>
<dbReference type="EMBL" id="JACMHY010000009">
    <property type="protein sequence ID" value="MBC2867687.1"/>
    <property type="molecule type" value="Genomic_DNA"/>
</dbReference>
<dbReference type="Proteomes" id="UP000517694">
    <property type="component" value="Unassembled WGS sequence"/>
</dbReference>
<feature type="compositionally biased region" description="Polar residues" evidence="1">
    <location>
        <begin position="743"/>
        <end position="752"/>
    </location>
</feature>
<feature type="region of interest" description="Disordered" evidence="1">
    <location>
        <begin position="730"/>
        <end position="752"/>
    </location>
</feature>
<sequence>MVSFDQLLNARLGSLKNAVDDWSETVKKLKSLQEKAENGMQRKAEKADWKGENAGITKPFVKKTAKEFGDAAKEAESIHSILRDALAEFTAAQKQLNDVVHDAPAKGIRVDSNGAVSYLVHPDHRGKGYKGPEPEEADFDKVRADIKAALDKANDADEIASRALRTLVGKDETNFSGTEYDSLKQAGRVQDAEDARAAAKIVAKGDSATVTEIDRLNKYLKENNGDRYFAERFALEVGAKGTLDYWADMGDPSDGSRLGADHPERIKELQKNWGLTLASATHSNSPEMAAWKTDMVKSGDDLVRTRGTSVYGFQIMSNLMRNGEYDTKFLQDYGHAAFAAERRLTHEGRLKPQQAWDSPLGMPPKLNWDGKDVGQDPMEGFMEALGHNPRASQEFFTSKLDLTPDNTHDHKDVDAFKYFTHDRDWPEENTGSGLTNKYGYESLGHALESATLGHAYDDPSPKLARNDDAAKVMEKVVAAYSDPELLKKQEVLSDSIGRMAAGYIDDINWALNENRSDSMFAPGAGAHGHAEFGMDGARKFLSALGQHPDAYSEVATAERVYTSSAMDGQVNSHGHINEPGVREALRTGAEVQGMLDQSRADQVEAEGLQKDKEYNEALQKRASWVQFGVGVGIATGAAFLPATAAVGVAGTLIPLATDQGKAFVQQVMGNFVGDWAESDQRDSADDIQKQRSQIFKTGEFNAGYPMTQFLAQHHINPDESNFAQDLETDMIAGYGKGTDRENQQGVRPQTGD</sequence>
<dbReference type="RefSeq" id="WP_159670356.1">
    <property type="nucleotide sequence ID" value="NZ_JACMHY010000009.1"/>
</dbReference>
<protein>
    <recommendedName>
        <fullName evidence="2">DUF6571 domain-containing protein</fullName>
    </recommendedName>
</protein>
<dbReference type="OrthoDB" id="3846417at2"/>
<name>A0A7X1I2N2_9ACTN</name>
<evidence type="ECO:0000259" key="2">
    <source>
        <dbReference type="Pfam" id="PF20211"/>
    </source>
</evidence>
<feature type="domain" description="DUF6571" evidence="2">
    <location>
        <begin position="369"/>
        <end position="666"/>
    </location>
</feature>
<dbReference type="AlphaFoldDB" id="A0A7X1I2N2"/>
<accession>A0A7X1I2N2</accession>
<reference evidence="3 4" key="1">
    <citation type="submission" date="2020-08" db="EMBL/GenBank/DDBJ databases">
        <title>Whole-Genome Sequence of French Clinical Streptomyces mexicanus Strain Q0842.</title>
        <authorList>
            <person name="Boxberger M."/>
            <person name="La Scola B."/>
        </authorList>
    </citation>
    <scope>NUCLEOTIDE SEQUENCE [LARGE SCALE GENOMIC DNA]</scope>
    <source>
        <strain evidence="3 4">Marseille-Q0842</strain>
    </source>
</reference>
<organism evidence="3 4">
    <name type="scientific">Streptomyces mexicanus</name>
    <dbReference type="NCBI Taxonomy" id="178566"/>
    <lineage>
        <taxon>Bacteria</taxon>
        <taxon>Bacillati</taxon>
        <taxon>Actinomycetota</taxon>
        <taxon>Actinomycetes</taxon>
        <taxon>Kitasatosporales</taxon>
        <taxon>Streptomycetaceae</taxon>
        <taxon>Streptomyces</taxon>
    </lineage>
</organism>
<evidence type="ECO:0000313" key="3">
    <source>
        <dbReference type="EMBL" id="MBC2867687.1"/>
    </source>
</evidence>
<keyword evidence="4" id="KW-1185">Reference proteome</keyword>
<dbReference type="Pfam" id="PF20211">
    <property type="entry name" value="DUF6571"/>
    <property type="match status" value="1"/>
</dbReference>
<dbReference type="InterPro" id="IPR046701">
    <property type="entry name" value="DUF6571"/>
</dbReference>
<gene>
    <name evidence="3" type="ORF">H1R13_22805</name>
</gene>
<comment type="caution">
    <text evidence="3">The sequence shown here is derived from an EMBL/GenBank/DDBJ whole genome shotgun (WGS) entry which is preliminary data.</text>
</comment>